<keyword evidence="3" id="KW-1185">Reference proteome</keyword>
<evidence type="ECO:0000313" key="2">
    <source>
        <dbReference type="EMBL" id="ATD68090.1"/>
    </source>
</evidence>
<organism evidence="2 3">
    <name type="scientific">Luteimonas chenhongjianii</name>
    <dbReference type="NCBI Taxonomy" id="2006110"/>
    <lineage>
        <taxon>Bacteria</taxon>
        <taxon>Pseudomonadati</taxon>
        <taxon>Pseudomonadota</taxon>
        <taxon>Gammaproteobacteria</taxon>
        <taxon>Lysobacterales</taxon>
        <taxon>Lysobacteraceae</taxon>
        <taxon>Luteimonas</taxon>
    </lineage>
</organism>
<proteinExistence type="predicted"/>
<protein>
    <submittedName>
        <fullName evidence="2">Uncharacterized protein</fullName>
    </submittedName>
</protein>
<dbReference type="Proteomes" id="UP000218968">
    <property type="component" value="Chromosome"/>
</dbReference>
<dbReference type="AlphaFoldDB" id="A0A290XG34"/>
<name>A0A290XG34_9GAMM</name>
<feature type="region of interest" description="Disordered" evidence="1">
    <location>
        <begin position="40"/>
        <end position="59"/>
    </location>
</feature>
<dbReference type="KEGG" id="lum:CNR27_12150"/>
<feature type="compositionally biased region" description="Basic and acidic residues" evidence="1">
    <location>
        <begin position="41"/>
        <end position="50"/>
    </location>
</feature>
<evidence type="ECO:0000256" key="1">
    <source>
        <dbReference type="SAM" id="MobiDB-lite"/>
    </source>
</evidence>
<dbReference type="EMBL" id="CP023406">
    <property type="protein sequence ID" value="ATD68090.1"/>
    <property type="molecule type" value="Genomic_DNA"/>
</dbReference>
<accession>A0A290XG34</accession>
<reference evidence="3" key="1">
    <citation type="submission" date="2017-09" db="EMBL/GenBank/DDBJ databases">
        <title>Luteimonas liuhanmingii sp.nov., isolated from the intestinal contents of Tibetan Plateau Pika in Yushu, Qinghai Province, China.</title>
        <authorList>
            <person name="Gui Z."/>
        </authorList>
    </citation>
    <scope>NUCLEOTIDE SEQUENCE [LARGE SCALE GENOMIC DNA]</scope>
    <source>
        <strain evidence="3">100111</strain>
    </source>
</reference>
<evidence type="ECO:0000313" key="3">
    <source>
        <dbReference type="Proteomes" id="UP000218968"/>
    </source>
</evidence>
<gene>
    <name evidence="2" type="ORF">CNR27_12150</name>
</gene>
<sequence length="59" mass="6220">MPVNPFADFEAQRAGITISGAGRADGTLEPVGAHIRAAAGRAHDLADRQTHAGARRARW</sequence>